<comment type="caution">
    <text evidence="1">The sequence shown here is derived from an EMBL/GenBank/DDBJ whole genome shotgun (WGS) entry which is preliminary data.</text>
</comment>
<reference evidence="1" key="1">
    <citation type="journal article" date="2021" name="New Phytol.">
        <title>Evolutionary innovations through gain and loss of genes in the ectomycorrhizal Boletales.</title>
        <authorList>
            <person name="Wu G."/>
            <person name="Miyauchi S."/>
            <person name="Morin E."/>
            <person name="Kuo A."/>
            <person name="Drula E."/>
            <person name="Varga T."/>
            <person name="Kohler A."/>
            <person name="Feng B."/>
            <person name="Cao Y."/>
            <person name="Lipzen A."/>
            <person name="Daum C."/>
            <person name="Hundley H."/>
            <person name="Pangilinan J."/>
            <person name="Johnson J."/>
            <person name="Barry K."/>
            <person name="LaButti K."/>
            <person name="Ng V."/>
            <person name="Ahrendt S."/>
            <person name="Min B."/>
            <person name="Choi I.G."/>
            <person name="Park H."/>
            <person name="Plett J.M."/>
            <person name="Magnuson J."/>
            <person name="Spatafora J.W."/>
            <person name="Nagy L.G."/>
            <person name="Henrissat B."/>
            <person name="Grigoriev I.V."/>
            <person name="Yang Z.L."/>
            <person name="Xu J."/>
            <person name="Martin F.M."/>
        </authorList>
    </citation>
    <scope>NUCLEOTIDE SEQUENCE</scope>
    <source>
        <strain evidence="1">ATCC 28755</strain>
    </source>
</reference>
<protein>
    <submittedName>
        <fullName evidence="1">Uncharacterized protein</fullName>
    </submittedName>
</protein>
<proteinExistence type="predicted"/>
<name>A0ACB7ZU74_9AGAM</name>
<gene>
    <name evidence="1" type="ORF">BJ138DRAFT_1119367</name>
</gene>
<accession>A0ACB7ZU74</accession>
<dbReference type="EMBL" id="MU268458">
    <property type="protein sequence ID" value="KAH7904486.1"/>
    <property type="molecule type" value="Genomic_DNA"/>
</dbReference>
<organism evidence="1 2">
    <name type="scientific">Hygrophoropsis aurantiaca</name>
    <dbReference type="NCBI Taxonomy" id="72124"/>
    <lineage>
        <taxon>Eukaryota</taxon>
        <taxon>Fungi</taxon>
        <taxon>Dikarya</taxon>
        <taxon>Basidiomycota</taxon>
        <taxon>Agaricomycotina</taxon>
        <taxon>Agaricomycetes</taxon>
        <taxon>Agaricomycetidae</taxon>
        <taxon>Boletales</taxon>
        <taxon>Coniophorineae</taxon>
        <taxon>Hygrophoropsidaceae</taxon>
        <taxon>Hygrophoropsis</taxon>
    </lineage>
</organism>
<evidence type="ECO:0000313" key="2">
    <source>
        <dbReference type="Proteomes" id="UP000790377"/>
    </source>
</evidence>
<sequence>MGTMGEVVDGISNPNQCRFILDYGLHHLSSLGHLSLLDDGLVAGWNSTTTYRPATGTRISADNWMCRSWGLAHQAAIPTWPHHDADGYNTFIIPMSGVKFWVALSFKNKKLGFEEMSELAERLCDSDDHIEDISSQMDIERIHLYPGDLAIQPSGAFHSVYTPDASFTIGGHFFTYNTLHLTEMARRIDHTSGYLTTNQFHEHTQETLCRMVLGIPYLYPGTKLYERPMLALCVMVCNQRPYTVKEVGVMLAEHQDAASAICVRILKHLGYTRTSAKNELARIDADYTDPGEEIDLSCS</sequence>
<dbReference type="Proteomes" id="UP000790377">
    <property type="component" value="Unassembled WGS sequence"/>
</dbReference>
<evidence type="ECO:0000313" key="1">
    <source>
        <dbReference type="EMBL" id="KAH7904486.1"/>
    </source>
</evidence>
<keyword evidence="2" id="KW-1185">Reference proteome</keyword>